<keyword evidence="3" id="KW-1185">Reference proteome</keyword>
<evidence type="ECO:0000313" key="2">
    <source>
        <dbReference type="EMBL" id="KAL0953416.1"/>
    </source>
</evidence>
<gene>
    <name evidence="2" type="ORF">HGRIS_004653</name>
</gene>
<proteinExistence type="predicted"/>
<sequence>MDLRWCSVCGHHSNISDTQLYCSLTCLSLDRVNASSHNHAQIIPITDSSKMQDIRVWLNSVAEHEYDGPPSHPAHFAPIQPSRHPDPLPALIGNAQRAYITMQECAPQVTPTRSPVPPSKDILKRFSRSRAASASVPSPPAYTPFVAPPSPTTSTTVTPKGTPDAPVPAPASPPASPATTFNKFFSRRPIQGCIPASAPPILTPSTQALASPTPMSPVSGHSDVPSVPSATNLSTAASSTLPSTSVGSERPGVAIPRRRAQAHEFRHYRDSQEGGSSR</sequence>
<evidence type="ECO:0000313" key="3">
    <source>
        <dbReference type="Proteomes" id="UP001556367"/>
    </source>
</evidence>
<feature type="compositionally biased region" description="Pro residues" evidence="1">
    <location>
        <begin position="137"/>
        <end position="151"/>
    </location>
</feature>
<feature type="compositionally biased region" description="Low complexity" evidence="1">
    <location>
        <begin position="152"/>
        <end position="164"/>
    </location>
</feature>
<organism evidence="2 3">
    <name type="scientific">Hohenbuehelia grisea</name>
    <dbReference type="NCBI Taxonomy" id="104357"/>
    <lineage>
        <taxon>Eukaryota</taxon>
        <taxon>Fungi</taxon>
        <taxon>Dikarya</taxon>
        <taxon>Basidiomycota</taxon>
        <taxon>Agaricomycotina</taxon>
        <taxon>Agaricomycetes</taxon>
        <taxon>Agaricomycetidae</taxon>
        <taxon>Agaricales</taxon>
        <taxon>Pleurotineae</taxon>
        <taxon>Pleurotaceae</taxon>
        <taxon>Hohenbuehelia</taxon>
    </lineage>
</organism>
<feature type="region of interest" description="Disordered" evidence="1">
    <location>
        <begin position="127"/>
        <end position="181"/>
    </location>
</feature>
<feature type="region of interest" description="Disordered" evidence="1">
    <location>
        <begin position="204"/>
        <end position="278"/>
    </location>
</feature>
<dbReference type="PRINTS" id="PR01217">
    <property type="entry name" value="PRICHEXTENSN"/>
</dbReference>
<feature type="compositionally biased region" description="Basic and acidic residues" evidence="1">
    <location>
        <begin position="261"/>
        <end position="272"/>
    </location>
</feature>
<feature type="compositionally biased region" description="Low complexity" evidence="1">
    <location>
        <begin position="228"/>
        <end position="245"/>
    </location>
</feature>
<feature type="compositionally biased region" description="Pro residues" evidence="1">
    <location>
        <begin position="165"/>
        <end position="176"/>
    </location>
</feature>
<reference evidence="3" key="1">
    <citation type="submission" date="2024-06" db="EMBL/GenBank/DDBJ databases">
        <title>Multi-omics analyses provide insights into the biosynthesis of the anticancer antibiotic pleurotin in Hohenbuehelia grisea.</title>
        <authorList>
            <person name="Weaver J.A."/>
            <person name="Alberti F."/>
        </authorList>
    </citation>
    <scope>NUCLEOTIDE SEQUENCE [LARGE SCALE GENOMIC DNA]</scope>
    <source>
        <strain evidence="3">T-177</strain>
    </source>
</reference>
<dbReference type="EMBL" id="JASNQZ010000008">
    <property type="protein sequence ID" value="KAL0953416.1"/>
    <property type="molecule type" value="Genomic_DNA"/>
</dbReference>
<name>A0ABR3JCI3_9AGAR</name>
<protein>
    <submittedName>
        <fullName evidence="2">Uncharacterized protein</fullName>
    </submittedName>
</protein>
<comment type="caution">
    <text evidence="2">The sequence shown here is derived from an EMBL/GenBank/DDBJ whole genome shotgun (WGS) entry which is preliminary data.</text>
</comment>
<accession>A0ABR3JCI3</accession>
<dbReference type="Proteomes" id="UP001556367">
    <property type="component" value="Unassembled WGS sequence"/>
</dbReference>
<evidence type="ECO:0000256" key="1">
    <source>
        <dbReference type="SAM" id="MobiDB-lite"/>
    </source>
</evidence>